<evidence type="ECO:0000256" key="6">
    <source>
        <dbReference type="ARBA" id="ARBA00023033"/>
    </source>
</evidence>
<evidence type="ECO:0000256" key="2">
    <source>
        <dbReference type="ARBA" id="ARBA00010617"/>
    </source>
</evidence>
<accession>A0A1W0WKY3</accession>
<keyword evidence="5 7" id="KW-0408">Iron</keyword>
<comment type="cofactor">
    <cofactor evidence="1 7">
        <name>heme</name>
        <dbReference type="ChEBI" id="CHEBI:30413"/>
    </cofactor>
</comment>
<dbReference type="GO" id="GO:0005506">
    <property type="term" value="F:iron ion binding"/>
    <property type="evidence" value="ECO:0007669"/>
    <property type="project" value="InterPro"/>
</dbReference>
<dbReference type="InterPro" id="IPR050182">
    <property type="entry name" value="Cytochrome_P450_fam2"/>
</dbReference>
<dbReference type="InterPro" id="IPR001128">
    <property type="entry name" value="Cyt_P450"/>
</dbReference>
<dbReference type="PROSITE" id="PS00086">
    <property type="entry name" value="CYTOCHROME_P450"/>
    <property type="match status" value="1"/>
</dbReference>
<feature type="binding site" description="axial binding residue" evidence="7">
    <location>
        <position position="447"/>
    </location>
    <ligand>
        <name>heme</name>
        <dbReference type="ChEBI" id="CHEBI:30413"/>
    </ligand>
    <ligandPart>
        <name>Fe</name>
        <dbReference type="ChEBI" id="CHEBI:18248"/>
    </ligandPart>
</feature>
<dbReference type="AlphaFoldDB" id="A0A1W0WKY3"/>
<dbReference type="GO" id="GO:0016712">
    <property type="term" value="F:oxidoreductase activity, acting on paired donors, with incorporation or reduction of molecular oxygen, reduced flavin or flavoprotein as one donor, and incorporation of one atom of oxygen"/>
    <property type="evidence" value="ECO:0007669"/>
    <property type="project" value="TreeGrafter"/>
</dbReference>
<dbReference type="GO" id="GO:0006805">
    <property type="term" value="P:xenobiotic metabolic process"/>
    <property type="evidence" value="ECO:0007669"/>
    <property type="project" value="TreeGrafter"/>
</dbReference>
<gene>
    <name evidence="10" type="ORF">BV898_09953</name>
</gene>
<evidence type="ECO:0000313" key="10">
    <source>
        <dbReference type="EMBL" id="OQV15856.1"/>
    </source>
</evidence>
<keyword evidence="3 7" id="KW-0479">Metal-binding</keyword>
<dbReference type="Pfam" id="PF00067">
    <property type="entry name" value="p450"/>
    <property type="match status" value="1"/>
</dbReference>
<organism evidence="10 11">
    <name type="scientific">Hypsibius exemplaris</name>
    <name type="common">Freshwater tardigrade</name>
    <dbReference type="NCBI Taxonomy" id="2072580"/>
    <lineage>
        <taxon>Eukaryota</taxon>
        <taxon>Metazoa</taxon>
        <taxon>Ecdysozoa</taxon>
        <taxon>Tardigrada</taxon>
        <taxon>Eutardigrada</taxon>
        <taxon>Parachela</taxon>
        <taxon>Hypsibioidea</taxon>
        <taxon>Hypsibiidae</taxon>
        <taxon>Hypsibius</taxon>
    </lineage>
</organism>
<keyword evidence="9" id="KW-0472">Membrane</keyword>
<keyword evidence="9" id="KW-1133">Transmembrane helix</keyword>
<dbReference type="InterPro" id="IPR017972">
    <property type="entry name" value="Cyt_P450_CS"/>
</dbReference>
<dbReference type="Gene3D" id="1.10.630.10">
    <property type="entry name" value="Cytochrome P450"/>
    <property type="match status" value="1"/>
</dbReference>
<dbReference type="InterPro" id="IPR036396">
    <property type="entry name" value="Cyt_P450_sf"/>
</dbReference>
<reference evidence="11" key="1">
    <citation type="submission" date="2017-01" db="EMBL/GenBank/DDBJ databases">
        <title>Comparative genomics of anhydrobiosis in the tardigrade Hypsibius dujardini.</title>
        <authorList>
            <person name="Yoshida Y."/>
            <person name="Koutsovoulos G."/>
            <person name="Laetsch D."/>
            <person name="Stevens L."/>
            <person name="Kumar S."/>
            <person name="Horikawa D."/>
            <person name="Ishino K."/>
            <person name="Komine S."/>
            <person name="Tomita M."/>
            <person name="Blaxter M."/>
            <person name="Arakawa K."/>
        </authorList>
    </citation>
    <scope>NUCLEOTIDE SEQUENCE [LARGE SCALE GENOMIC DNA]</scope>
    <source>
        <strain evidence="11">Z151</strain>
    </source>
</reference>
<evidence type="ECO:0000256" key="8">
    <source>
        <dbReference type="RuleBase" id="RU000461"/>
    </source>
</evidence>
<keyword evidence="9" id="KW-0812">Transmembrane</keyword>
<proteinExistence type="inferred from homology"/>
<dbReference type="GO" id="GO:0020037">
    <property type="term" value="F:heme binding"/>
    <property type="evidence" value="ECO:0007669"/>
    <property type="project" value="InterPro"/>
</dbReference>
<evidence type="ECO:0000256" key="4">
    <source>
        <dbReference type="ARBA" id="ARBA00023002"/>
    </source>
</evidence>
<evidence type="ECO:0000256" key="7">
    <source>
        <dbReference type="PIRSR" id="PIRSR602401-1"/>
    </source>
</evidence>
<keyword evidence="7 8" id="KW-0349">Heme</keyword>
<comment type="similarity">
    <text evidence="2 8">Belongs to the cytochrome P450 family.</text>
</comment>
<dbReference type="OrthoDB" id="2789670at2759"/>
<dbReference type="PRINTS" id="PR00463">
    <property type="entry name" value="EP450I"/>
</dbReference>
<evidence type="ECO:0000256" key="3">
    <source>
        <dbReference type="ARBA" id="ARBA00022723"/>
    </source>
</evidence>
<dbReference type="PRINTS" id="PR00385">
    <property type="entry name" value="P450"/>
</dbReference>
<evidence type="ECO:0000256" key="1">
    <source>
        <dbReference type="ARBA" id="ARBA00001971"/>
    </source>
</evidence>
<evidence type="ECO:0000256" key="9">
    <source>
        <dbReference type="SAM" id="Phobius"/>
    </source>
</evidence>
<comment type="caution">
    <text evidence="10">The sequence shown here is derived from an EMBL/GenBank/DDBJ whole genome shotgun (WGS) entry which is preliminary data.</text>
</comment>
<dbReference type="EMBL" id="MTYJ01000081">
    <property type="protein sequence ID" value="OQV15856.1"/>
    <property type="molecule type" value="Genomic_DNA"/>
</dbReference>
<keyword evidence="6 8" id="KW-0503">Monooxygenase</keyword>
<name>A0A1W0WKY3_HYPEX</name>
<dbReference type="Proteomes" id="UP000192578">
    <property type="component" value="Unassembled WGS sequence"/>
</dbReference>
<dbReference type="GO" id="GO:0006082">
    <property type="term" value="P:organic acid metabolic process"/>
    <property type="evidence" value="ECO:0007669"/>
    <property type="project" value="TreeGrafter"/>
</dbReference>
<dbReference type="SUPFAM" id="SSF48264">
    <property type="entry name" value="Cytochrome P450"/>
    <property type="match status" value="1"/>
</dbReference>
<sequence length="502" mass="56720">MDITTFITSLPVVSFLGLALLAMSLYWYKHRNIPPGPRGLPLLGFAPFFGTNPQDTLLELGKKYGNIFSIYMGPQLTIVLNDYEAIKSAFTGQADVFAGRAVGFVFRFISTGDDGKVHGITLAEGEIWKTTRRFMLQTFRDLGMGKSKLQDRILDEAEYLTNIFAKHDGRPFNPLATLMSSVSNVVSTLCFGKRFDHNDPEFVQMLANVQNTSVYLSQAGPVQSYPILRFFPGSIRTAWKALIRIGENNTAAMKANVQEHRRSYDPNETRDYIDAVLHKQREDSESAAEMNAAFHDEELLRNLSAFFGAGTETTTMTMYWSLLFMLHHPEVQAKIHAELDDKIGAGKLVRLEDRAKLPYLEAVCRETQRLANVTPFGVLRANTEETTLLGYRIPKRCFIMPNFKSVNVDPKLWTDPLTFNPNRFLDGQGKVFEPAHFMPFSIGKRACVGEALARMEIFLFFANIMQRFLIRAPRDSDIPSTDAYTTGISCRPTEFKIEIVPR</sequence>
<dbReference type="FunFam" id="1.10.630.10:FF:000036">
    <property type="entry name" value="CYtochrome P450 family"/>
    <property type="match status" value="1"/>
</dbReference>
<evidence type="ECO:0000256" key="5">
    <source>
        <dbReference type="ARBA" id="ARBA00023004"/>
    </source>
</evidence>
<dbReference type="PANTHER" id="PTHR24300">
    <property type="entry name" value="CYTOCHROME P450 508A4-RELATED"/>
    <property type="match status" value="1"/>
</dbReference>
<dbReference type="InterPro" id="IPR002401">
    <property type="entry name" value="Cyt_P450_E_grp-I"/>
</dbReference>
<protein>
    <submittedName>
        <fullName evidence="10">Cytochrome P450 2U1</fullName>
    </submittedName>
</protein>
<keyword evidence="11" id="KW-1185">Reference proteome</keyword>
<dbReference type="GO" id="GO:0005737">
    <property type="term" value="C:cytoplasm"/>
    <property type="evidence" value="ECO:0007669"/>
    <property type="project" value="TreeGrafter"/>
</dbReference>
<dbReference type="PANTHER" id="PTHR24300:SF403">
    <property type="entry name" value="CYTOCHROME P450 306A1"/>
    <property type="match status" value="1"/>
</dbReference>
<evidence type="ECO:0000313" key="11">
    <source>
        <dbReference type="Proteomes" id="UP000192578"/>
    </source>
</evidence>
<feature type="transmembrane region" description="Helical" evidence="9">
    <location>
        <begin position="6"/>
        <end position="28"/>
    </location>
</feature>
<dbReference type="GO" id="GO:0008395">
    <property type="term" value="F:steroid hydroxylase activity"/>
    <property type="evidence" value="ECO:0007669"/>
    <property type="project" value="TreeGrafter"/>
</dbReference>
<keyword evidence="4 8" id="KW-0560">Oxidoreductase</keyword>